<dbReference type="AlphaFoldDB" id="A0A3R9QAE0"/>
<reference evidence="1 2" key="1">
    <citation type="submission" date="2018-10" db="EMBL/GenBank/DDBJ databases">
        <title>Co-occurring genomic capacity for anaerobic methane metabolism and dissimilatory sulfite reduction discovered in the Korarchaeota.</title>
        <authorList>
            <person name="Mckay L.J."/>
            <person name="Dlakic M."/>
            <person name="Fields M.W."/>
            <person name="Delmont T.O."/>
            <person name="Eren A.M."/>
            <person name="Jay Z.J."/>
            <person name="Klingelsmith K.B."/>
            <person name="Rusch D.B."/>
            <person name="Inskeep W.P."/>
        </authorList>
    </citation>
    <scope>NUCLEOTIDE SEQUENCE [LARGE SCALE GENOMIC DNA]</scope>
    <source>
        <strain evidence="1 2">WS</strain>
    </source>
</reference>
<evidence type="ECO:0000313" key="2">
    <source>
        <dbReference type="Proteomes" id="UP000278149"/>
    </source>
</evidence>
<dbReference type="Proteomes" id="UP000278149">
    <property type="component" value="Unassembled WGS sequence"/>
</dbReference>
<gene>
    <name evidence="1" type="ORF">D9Q81_00490</name>
</gene>
<accession>A0A3R9QAE0</accession>
<comment type="caution">
    <text evidence="1">The sequence shown here is derived from an EMBL/GenBank/DDBJ whole genome shotgun (WGS) entry which is preliminary data.</text>
</comment>
<dbReference type="RefSeq" id="WP_125740426.1">
    <property type="nucleotide sequence ID" value="NZ_RCOR01000005.1"/>
</dbReference>
<dbReference type="EMBL" id="RCOR01000005">
    <property type="protein sequence ID" value="RSN70740.1"/>
    <property type="molecule type" value="Genomic_DNA"/>
</dbReference>
<name>A0A3R9QAE0_9CREN</name>
<sequence>MEEVEKYLESRAELEGLLALKIFCGATETEISYNERIYNLLKEALMHVAEKSEKELIKSHAKALIELIMTAEKLKSDIICSG</sequence>
<organism evidence="1 2">
    <name type="scientific">Candidatus Korarchaeum cryptofilum</name>
    <dbReference type="NCBI Taxonomy" id="498846"/>
    <lineage>
        <taxon>Archaea</taxon>
        <taxon>Thermoproteota</taxon>
        <taxon>Candidatus Korarchaeia</taxon>
        <taxon>Candidatus Korarchaeales</taxon>
        <taxon>Candidatus Korarchaeaceae</taxon>
        <taxon>Candidatus Korarchaeum</taxon>
    </lineage>
</organism>
<proteinExistence type="predicted"/>
<evidence type="ECO:0000313" key="1">
    <source>
        <dbReference type="EMBL" id="RSN70740.1"/>
    </source>
</evidence>
<protein>
    <submittedName>
        <fullName evidence="1">Uncharacterized protein</fullName>
    </submittedName>
</protein>